<name>A0A7C4ESR5_9BACT</name>
<dbReference type="PANTHER" id="PTHR47618:SF1">
    <property type="entry name" value="BIFUNCTIONAL OLIGORIBONUCLEASE AND PAP PHOSPHATASE NRNA"/>
    <property type="match status" value="1"/>
</dbReference>
<dbReference type="AlphaFoldDB" id="A0A7C4ESR5"/>
<dbReference type="PANTHER" id="PTHR47618">
    <property type="entry name" value="BIFUNCTIONAL OLIGORIBONUCLEASE AND PAP PHOSPHATASE NRNA"/>
    <property type="match status" value="1"/>
</dbReference>
<dbReference type="Pfam" id="PF01368">
    <property type="entry name" value="DHH"/>
    <property type="match status" value="1"/>
</dbReference>
<dbReference type="Gene3D" id="3.90.1640.10">
    <property type="entry name" value="inorganic pyrophosphatase (n-terminal core)"/>
    <property type="match status" value="1"/>
</dbReference>
<feature type="domain" description="DDH" evidence="1">
    <location>
        <begin position="29"/>
        <end position="174"/>
    </location>
</feature>
<comment type="caution">
    <text evidence="2">The sequence shown here is derived from an EMBL/GenBank/DDBJ whole genome shotgun (WGS) entry which is preliminary data.</text>
</comment>
<dbReference type="SUPFAM" id="SSF64182">
    <property type="entry name" value="DHH phosphoesterases"/>
    <property type="match status" value="1"/>
</dbReference>
<dbReference type="EMBL" id="DTGT01000108">
    <property type="protein sequence ID" value="HGH60311.1"/>
    <property type="molecule type" value="Genomic_DNA"/>
</dbReference>
<protein>
    <recommendedName>
        <fullName evidence="1">DDH domain-containing protein</fullName>
    </recommendedName>
</protein>
<organism evidence="2">
    <name type="scientific">Desulfomonile tiedjei</name>
    <dbReference type="NCBI Taxonomy" id="2358"/>
    <lineage>
        <taxon>Bacteria</taxon>
        <taxon>Pseudomonadati</taxon>
        <taxon>Thermodesulfobacteriota</taxon>
        <taxon>Desulfomonilia</taxon>
        <taxon>Desulfomonilales</taxon>
        <taxon>Desulfomonilaceae</taxon>
        <taxon>Desulfomonile</taxon>
    </lineage>
</organism>
<accession>A0A7C4ESR5</accession>
<reference evidence="2" key="1">
    <citation type="journal article" date="2020" name="mSystems">
        <title>Genome- and Community-Level Interaction Insights into Carbon Utilization and Element Cycling Functions of Hydrothermarchaeota in Hydrothermal Sediment.</title>
        <authorList>
            <person name="Zhou Z."/>
            <person name="Liu Y."/>
            <person name="Xu W."/>
            <person name="Pan J."/>
            <person name="Luo Z.H."/>
            <person name="Li M."/>
        </authorList>
    </citation>
    <scope>NUCLEOTIDE SEQUENCE [LARGE SCALE GENOMIC DNA]</scope>
    <source>
        <strain evidence="2">SpSt-769</strain>
    </source>
</reference>
<evidence type="ECO:0000313" key="2">
    <source>
        <dbReference type="EMBL" id="HGH60311.1"/>
    </source>
</evidence>
<dbReference type="InterPro" id="IPR051319">
    <property type="entry name" value="Oligoribo/pAp-PDE_c-di-AMP_PDE"/>
</dbReference>
<evidence type="ECO:0000259" key="1">
    <source>
        <dbReference type="Pfam" id="PF01368"/>
    </source>
</evidence>
<dbReference type="InterPro" id="IPR001667">
    <property type="entry name" value="DDH_dom"/>
</dbReference>
<proteinExistence type="predicted"/>
<gene>
    <name evidence="2" type="ORF">ENV54_03315</name>
</gene>
<dbReference type="InterPro" id="IPR038763">
    <property type="entry name" value="DHH_sf"/>
</dbReference>
<sequence length="361" mass="40045">MISSKWDLSRSAEKIQELEERLRNQSASRITILCHNNPDPDTIASAYAFDYLLAKKFGVRSFIRYGGVITRAENKAMVRRLQIKMLPLERINDAPTDTLALIDAQPATGNNLILSRDVVPFIVIDHHPSRRATHRCPFHDIRPLYGSTSTIITEYYAASGLTPPRSVANALLYGLKTDTGSLVRTSCKADFRAFSFLSPYTNPRVLGWIEKPPLPQSYFEDYCKGLAGAVIYKDVAVSYIGAVESEAIVPELADVLLRIDHMSWSLCMGLVGSMLVISLRARSRKHKAGAILRKLVGKAGSAGGHREMAGGVMPVVGMADDQIKDLGDHMIEKFLTLIDRKGHRPEKLVHEAWCRVDSPVC</sequence>